<reference evidence="2" key="1">
    <citation type="submission" date="2022-11" db="UniProtKB">
        <authorList>
            <consortium name="WormBaseParasite"/>
        </authorList>
    </citation>
    <scope>IDENTIFICATION</scope>
</reference>
<dbReference type="WBParaSite" id="PS1159_v2.g7713.t1">
    <property type="protein sequence ID" value="PS1159_v2.g7713.t1"/>
    <property type="gene ID" value="PS1159_v2.g7713"/>
</dbReference>
<dbReference type="Proteomes" id="UP000887580">
    <property type="component" value="Unplaced"/>
</dbReference>
<evidence type="ECO:0000313" key="2">
    <source>
        <dbReference type="WBParaSite" id="PS1159_v2.g7713.t1"/>
    </source>
</evidence>
<accession>A0AC35GQT6</accession>
<organism evidence="1 2">
    <name type="scientific">Panagrolaimus sp. PS1159</name>
    <dbReference type="NCBI Taxonomy" id="55785"/>
    <lineage>
        <taxon>Eukaryota</taxon>
        <taxon>Metazoa</taxon>
        <taxon>Ecdysozoa</taxon>
        <taxon>Nematoda</taxon>
        <taxon>Chromadorea</taxon>
        <taxon>Rhabditida</taxon>
        <taxon>Tylenchina</taxon>
        <taxon>Panagrolaimomorpha</taxon>
        <taxon>Panagrolaimoidea</taxon>
        <taxon>Panagrolaimidae</taxon>
        <taxon>Panagrolaimus</taxon>
    </lineage>
</organism>
<evidence type="ECO:0000313" key="1">
    <source>
        <dbReference type="Proteomes" id="UP000887580"/>
    </source>
</evidence>
<protein>
    <submittedName>
        <fullName evidence="2">Uncharacterized protein</fullName>
    </submittedName>
</protein>
<proteinExistence type="predicted"/>
<sequence>MSLVIPSFGNECRIRMKWKLKEDYLKDALKNLGEDFIQSEVYNASNIPGVKYSLFLKYFDGDLVGIYFYLVFNMVKEIHASFIVSVKSAQYEVKEEFIYPKTTSLGNELCSIEESSSILQTTL</sequence>
<name>A0AC35GQT6_9BILA</name>